<dbReference type="PANTHER" id="PTHR23502">
    <property type="entry name" value="MAJOR FACILITATOR SUPERFAMILY"/>
    <property type="match status" value="1"/>
</dbReference>
<proteinExistence type="predicted"/>
<dbReference type="PANTHER" id="PTHR23502:SF149">
    <property type="entry name" value="TRANSPORTER, PUTATIVE-RELATED"/>
    <property type="match status" value="1"/>
</dbReference>
<feature type="transmembrane region" description="Helical" evidence="6">
    <location>
        <begin position="224"/>
        <end position="243"/>
    </location>
</feature>
<feature type="transmembrane region" description="Helical" evidence="6">
    <location>
        <begin position="67"/>
        <end position="87"/>
    </location>
</feature>
<feature type="transmembrane region" description="Helical" evidence="6">
    <location>
        <begin position="330"/>
        <end position="353"/>
    </location>
</feature>
<evidence type="ECO:0000256" key="6">
    <source>
        <dbReference type="SAM" id="Phobius"/>
    </source>
</evidence>
<keyword evidence="2 6" id="KW-0812">Transmembrane</keyword>
<keyword evidence="3 6" id="KW-1133">Transmembrane helix</keyword>
<sequence length="548" mass="60699">MDQDLDRKALRYLEEVLQTKIYPGTEIMKDVGTHRFVKGSARDDSVLVPQPSNDPNDPLNWSLKWKAFCMFCATMISFTQGLGPLAIAPLFEPYMEIFDSDLEGVVAFTGIAVIVLGFSNFIWVPIQTCFGRRPVLIVSSIICFGSSIWRAKATSYGSFMGASVLNGLGAGPGETAQPTIIADVIFLHDRGKYQTLYFASYFASLTLGPMIAGPMAQKYGPESFWWLNTALTGLTIICCIFLFPETRYNRDASGSHGLQHTLPSSKDEVREIEDANTSSTPIKVEASEPATTESTQDPWLGRGKPSKQQWKLIQPYHGNILMEIWLPWRLWSFPIIQFSAFVVSWSASNFLVVNLSQSQAFAAPPYNFGSGKIGLFNLATFIGTLIGLFTAGPLSDAIAARLTKRRNGVREPEMRLLTMVPYVLLMIIGDIIVAVGYQKGWDWKIIVIVGYTCIGIQVAALPAISSTYAIDSYKPVTGAIFVMVTVNKNVWGYGVSKFLTPWVLKSGFIPPILTNMALTVFFCATSVVFWFAGKRFRGWTKESKVHSM</sequence>
<feature type="transmembrane region" description="Helical" evidence="6">
    <location>
        <begin position="195"/>
        <end position="212"/>
    </location>
</feature>
<evidence type="ECO:0000313" key="8">
    <source>
        <dbReference type="Proteomes" id="UP000696280"/>
    </source>
</evidence>
<dbReference type="Pfam" id="PF07690">
    <property type="entry name" value="MFS_1"/>
    <property type="match status" value="1"/>
</dbReference>
<dbReference type="OrthoDB" id="5215911at2759"/>
<dbReference type="EMBL" id="CAJVRL010000057">
    <property type="protein sequence ID" value="CAG8954745.1"/>
    <property type="molecule type" value="Genomic_DNA"/>
</dbReference>
<feature type="transmembrane region" description="Helical" evidence="6">
    <location>
        <begin position="508"/>
        <end position="532"/>
    </location>
</feature>
<dbReference type="Gene3D" id="1.20.1250.20">
    <property type="entry name" value="MFS general substrate transporter like domains"/>
    <property type="match status" value="1"/>
</dbReference>
<name>A0A9N9KUY0_9HELO</name>
<reference evidence="7" key="1">
    <citation type="submission" date="2021-07" db="EMBL/GenBank/DDBJ databases">
        <authorList>
            <person name="Durling M."/>
        </authorList>
    </citation>
    <scope>NUCLEOTIDE SEQUENCE</scope>
</reference>
<evidence type="ECO:0000256" key="4">
    <source>
        <dbReference type="ARBA" id="ARBA00023136"/>
    </source>
</evidence>
<gene>
    <name evidence="7" type="ORF">HYFRA_00004670</name>
</gene>
<dbReference type="SUPFAM" id="SSF103473">
    <property type="entry name" value="MFS general substrate transporter"/>
    <property type="match status" value="1"/>
</dbReference>
<feature type="transmembrane region" description="Helical" evidence="6">
    <location>
        <begin position="443"/>
        <end position="464"/>
    </location>
</feature>
<dbReference type="AlphaFoldDB" id="A0A9N9KUY0"/>
<evidence type="ECO:0008006" key="9">
    <source>
        <dbReference type="Google" id="ProtNLM"/>
    </source>
</evidence>
<feature type="transmembrane region" description="Helical" evidence="6">
    <location>
        <begin position="476"/>
        <end position="496"/>
    </location>
</feature>
<feature type="transmembrane region" description="Helical" evidence="6">
    <location>
        <begin position="107"/>
        <end position="126"/>
    </location>
</feature>
<feature type="transmembrane region" description="Helical" evidence="6">
    <location>
        <begin position="373"/>
        <end position="395"/>
    </location>
</feature>
<dbReference type="Proteomes" id="UP000696280">
    <property type="component" value="Unassembled WGS sequence"/>
</dbReference>
<feature type="transmembrane region" description="Helical" evidence="6">
    <location>
        <begin position="416"/>
        <end position="437"/>
    </location>
</feature>
<keyword evidence="4 6" id="KW-0472">Membrane</keyword>
<dbReference type="GO" id="GO:0005886">
    <property type="term" value="C:plasma membrane"/>
    <property type="evidence" value="ECO:0007669"/>
    <property type="project" value="TreeGrafter"/>
</dbReference>
<evidence type="ECO:0000256" key="2">
    <source>
        <dbReference type="ARBA" id="ARBA00022692"/>
    </source>
</evidence>
<dbReference type="GO" id="GO:0022857">
    <property type="term" value="F:transmembrane transporter activity"/>
    <property type="evidence" value="ECO:0007669"/>
    <property type="project" value="InterPro"/>
</dbReference>
<evidence type="ECO:0000313" key="7">
    <source>
        <dbReference type="EMBL" id="CAG8954745.1"/>
    </source>
</evidence>
<accession>A0A9N9KUY0</accession>
<protein>
    <recommendedName>
        <fullName evidence="9">MFS transporter</fullName>
    </recommendedName>
</protein>
<comment type="caution">
    <text evidence="7">The sequence shown here is derived from an EMBL/GenBank/DDBJ whole genome shotgun (WGS) entry which is preliminary data.</text>
</comment>
<comment type="subcellular location">
    <subcellularLocation>
        <location evidence="1">Membrane</location>
        <topology evidence="1">Multi-pass membrane protein</topology>
    </subcellularLocation>
</comment>
<evidence type="ECO:0000256" key="5">
    <source>
        <dbReference type="SAM" id="MobiDB-lite"/>
    </source>
</evidence>
<evidence type="ECO:0000256" key="1">
    <source>
        <dbReference type="ARBA" id="ARBA00004141"/>
    </source>
</evidence>
<evidence type="ECO:0000256" key="3">
    <source>
        <dbReference type="ARBA" id="ARBA00022989"/>
    </source>
</evidence>
<organism evidence="7 8">
    <name type="scientific">Hymenoscyphus fraxineus</name>
    <dbReference type="NCBI Taxonomy" id="746836"/>
    <lineage>
        <taxon>Eukaryota</taxon>
        <taxon>Fungi</taxon>
        <taxon>Dikarya</taxon>
        <taxon>Ascomycota</taxon>
        <taxon>Pezizomycotina</taxon>
        <taxon>Leotiomycetes</taxon>
        <taxon>Helotiales</taxon>
        <taxon>Helotiaceae</taxon>
        <taxon>Hymenoscyphus</taxon>
    </lineage>
</organism>
<keyword evidence="8" id="KW-1185">Reference proteome</keyword>
<dbReference type="InterPro" id="IPR036259">
    <property type="entry name" value="MFS_trans_sf"/>
</dbReference>
<feature type="region of interest" description="Disordered" evidence="5">
    <location>
        <begin position="254"/>
        <end position="304"/>
    </location>
</feature>
<dbReference type="InterPro" id="IPR011701">
    <property type="entry name" value="MFS"/>
</dbReference>